<name>A0ACC1WUP9_MELAZ</name>
<evidence type="ECO:0000313" key="2">
    <source>
        <dbReference type="Proteomes" id="UP001164539"/>
    </source>
</evidence>
<organism evidence="1 2">
    <name type="scientific">Melia azedarach</name>
    <name type="common">Chinaberry tree</name>
    <dbReference type="NCBI Taxonomy" id="155640"/>
    <lineage>
        <taxon>Eukaryota</taxon>
        <taxon>Viridiplantae</taxon>
        <taxon>Streptophyta</taxon>
        <taxon>Embryophyta</taxon>
        <taxon>Tracheophyta</taxon>
        <taxon>Spermatophyta</taxon>
        <taxon>Magnoliopsida</taxon>
        <taxon>eudicotyledons</taxon>
        <taxon>Gunneridae</taxon>
        <taxon>Pentapetalae</taxon>
        <taxon>rosids</taxon>
        <taxon>malvids</taxon>
        <taxon>Sapindales</taxon>
        <taxon>Meliaceae</taxon>
        <taxon>Melia</taxon>
    </lineage>
</organism>
<sequence length="318" mass="35515">MSTSKVLPLFSFISLIIVLFSLLTRYSVLAHSNSEQISHSFGFIDHLKGCHKGDKVRGIHELKKYLETFGYLNYNNYFKSQTHATNDDFDELLEFAIKTYQLNYHLKSTGVLDEKTIVMMEKPRCGVADIINGTTRMRSSQSGQQNNESSHFHTVAHYGFFKSSPKWPASKFNLTYAFLQGTRDDAKDPIARAFHTWAANTPFKFSQTQDYNAADIKIGFYSGDHGDRVPFGSLYGALAHAYPPSDGRLHFNADQAWGVGANKGLYDLETTALHEIGHLLGLGHSSVEDALMYATLPAGVTKGLHGDDIQGIKDLYDL</sequence>
<dbReference type="EMBL" id="CM051406">
    <property type="protein sequence ID" value="KAJ4702677.1"/>
    <property type="molecule type" value="Genomic_DNA"/>
</dbReference>
<comment type="caution">
    <text evidence="1">The sequence shown here is derived from an EMBL/GenBank/DDBJ whole genome shotgun (WGS) entry which is preliminary data.</text>
</comment>
<accession>A0ACC1WUP9</accession>
<keyword evidence="2" id="KW-1185">Reference proteome</keyword>
<gene>
    <name evidence="1" type="ORF">OWV82_022688</name>
</gene>
<dbReference type="Proteomes" id="UP001164539">
    <property type="component" value="Chromosome 13"/>
</dbReference>
<proteinExistence type="predicted"/>
<protein>
    <submittedName>
        <fullName evidence="1">Metalloendoproteinase</fullName>
    </submittedName>
</protein>
<reference evidence="1 2" key="1">
    <citation type="journal article" date="2023" name="Science">
        <title>Complex scaffold remodeling in plant triterpene biosynthesis.</title>
        <authorList>
            <person name="De La Pena R."/>
            <person name="Hodgson H."/>
            <person name="Liu J.C."/>
            <person name="Stephenson M.J."/>
            <person name="Martin A.C."/>
            <person name="Owen C."/>
            <person name="Harkess A."/>
            <person name="Leebens-Mack J."/>
            <person name="Jimenez L.E."/>
            <person name="Osbourn A."/>
            <person name="Sattely E.S."/>
        </authorList>
    </citation>
    <scope>NUCLEOTIDE SEQUENCE [LARGE SCALE GENOMIC DNA]</scope>
    <source>
        <strain evidence="2">cv. JPN11</strain>
        <tissue evidence="1">Leaf</tissue>
    </source>
</reference>
<evidence type="ECO:0000313" key="1">
    <source>
        <dbReference type="EMBL" id="KAJ4702677.1"/>
    </source>
</evidence>